<keyword evidence="1 5" id="KW-0489">Methyltransferase</keyword>
<dbReference type="SUPFAM" id="SSF46785">
    <property type="entry name" value="Winged helix' DNA-binding domain"/>
    <property type="match status" value="1"/>
</dbReference>
<dbReference type="PROSITE" id="PS51683">
    <property type="entry name" value="SAM_OMT_II"/>
    <property type="match status" value="1"/>
</dbReference>
<dbReference type="Gene3D" id="3.40.50.150">
    <property type="entry name" value="Vaccinia Virus protein VP39"/>
    <property type="match status" value="1"/>
</dbReference>
<evidence type="ECO:0000256" key="1">
    <source>
        <dbReference type="ARBA" id="ARBA00022603"/>
    </source>
</evidence>
<keyword evidence="2 5" id="KW-0808">Transferase</keyword>
<evidence type="ECO:0000256" key="2">
    <source>
        <dbReference type="ARBA" id="ARBA00022679"/>
    </source>
</evidence>
<dbReference type="GO" id="GO:0032259">
    <property type="term" value="P:methylation"/>
    <property type="evidence" value="ECO:0007669"/>
    <property type="project" value="UniProtKB-KW"/>
</dbReference>
<dbReference type="InterPro" id="IPR001077">
    <property type="entry name" value="COMT_C"/>
</dbReference>
<dbReference type="AlphaFoldDB" id="A0A6A6ZDM7"/>
<dbReference type="SUPFAM" id="SSF53335">
    <property type="entry name" value="S-adenosyl-L-methionine-dependent methyltransferases"/>
    <property type="match status" value="1"/>
</dbReference>
<dbReference type="Gene3D" id="1.10.10.10">
    <property type="entry name" value="Winged helix-like DNA-binding domain superfamily/Winged helix DNA-binding domain"/>
    <property type="match status" value="1"/>
</dbReference>
<dbReference type="Pfam" id="PF00891">
    <property type="entry name" value="Methyltransf_2"/>
    <property type="match status" value="1"/>
</dbReference>
<evidence type="ECO:0000256" key="3">
    <source>
        <dbReference type="ARBA" id="ARBA00022691"/>
    </source>
</evidence>
<evidence type="ECO:0000313" key="5">
    <source>
        <dbReference type="EMBL" id="KAF2819222.1"/>
    </source>
</evidence>
<keyword evidence="6" id="KW-1185">Reference proteome</keyword>
<accession>A0A6A6ZDM7</accession>
<dbReference type="OrthoDB" id="1535081at2759"/>
<dbReference type="Proteomes" id="UP000799424">
    <property type="component" value="Unassembled WGS sequence"/>
</dbReference>
<dbReference type="PANTHER" id="PTHR43712">
    <property type="entry name" value="PUTATIVE (AFU_ORTHOLOGUE AFUA_4G14580)-RELATED"/>
    <property type="match status" value="1"/>
</dbReference>
<dbReference type="GO" id="GO:0008171">
    <property type="term" value="F:O-methyltransferase activity"/>
    <property type="evidence" value="ECO:0007669"/>
    <property type="project" value="InterPro"/>
</dbReference>
<dbReference type="PANTHER" id="PTHR43712:SF11">
    <property type="entry name" value="O-METHYLTRANSFERASE (AFU_ORTHOLOGUE AFUA_2G17820)-RELATED"/>
    <property type="match status" value="1"/>
</dbReference>
<dbReference type="InterPro" id="IPR029063">
    <property type="entry name" value="SAM-dependent_MTases_sf"/>
</dbReference>
<dbReference type="InterPro" id="IPR036390">
    <property type="entry name" value="WH_DNA-bd_sf"/>
</dbReference>
<evidence type="ECO:0000313" key="6">
    <source>
        <dbReference type="Proteomes" id="UP000799424"/>
    </source>
</evidence>
<feature type="domain" description="O-methyltransferase C-terminal" evidence="4">
    <location>
        <begin position="188"/>
        <end position="336"/>
    </location>
</feature>
<reference evidence="5" key="1">
    <citation type="journal article" date="2020" name="Stud. Mycol.">
        <title>101 Dothideomycetes genomes: a test case for predicting lifestyles and emergence of pathogens.</title>
        <authorList>
            <person name="Haridas S."/>
            <person name="Albert R."/>
            <person name="Binder M."/>
            <person name="Bloem J."/>
            <person name="Labutti K."/>
            <person name="Salamov A."/>
            <person name="Andreopoulos B."/>
            <person name="Baker S."/>
            <person name="Barry K."/>
            <person name="Bills G."/>
            <person name="Bluhm B."/>
            <person name="Cannon C."/>
            <person name="Castanera R."/>
            <person name="Culley D."/>
            <person name="Daum C."/>
            <person name="Ezra D."/>
            <person name="Gonzalez J."/>
            <person name="Henrissat B."/>
            <person name="Kuo A."/>
            <person name="Liang C."/>
            <person name="Lipzen A."/>
            <person name="Lutzoni F."/>
            <person name="Magnuson J."/>
            <person name="Mondo S."/>
            <person name="Nolan M."/>
            <person name="Ohm R."/>
            <person name="Pangilinan J."/>
            <person name="Park H.-J."/>
            <person name="Ramirez L."/>
            <person name="Alfaro M."/>
            <person name="Sun H."/>
            <person name="Tritt A."/>
            <person name="Yoshinaga Y."/>
            <person name="Zwiers L.-H."/>
            <person name="Turgeon B."/>
            <person name="Goodwin S."/>
            <person name="Spatafora J."/>
            <person name="Crous P."/>
            <person name="Grigoriev I."/>
        </authorList>
    </citation>
    <scope>NUCLEOTIDE SEQUENCE</scope>
    <source>
        <strain evidence="5">CBS 113818</strain>
    </source>
</reference>
<keyword evidence="3" id="KW-0949">S-adenosyl-L-methionine</keyword>
<dbReference type="EMBL" id="MU006246">
    <property type="protein sequence ID" value="KAF2819222.1"/>
    <property type="molecule type" value="Genomic_DNA"/>
</dbReference>
<evidence type="ECO:0000259" key="4">
    <source>
        <dbReference type="Pfam" id="PF00891"/>
    </source>
</evidence>
<sequence>MASPVHTYFYSMVEIGVVKFFVDHGIYRAIPLEENTSISYVDLAAKVGVELSLLERFTNFLIAAKALDSPAPGHVAHTPSSKVFIREDASRFYQHVFDFFLVSAAHWPEYFSAHGPAEPKEADKAPYGLAVGRPNETLYQILDTMPEKSAAFNATMALALAEMPATGTYDFSWVGAHAASTKQDERVLIVDVGGGQGQIIKAILEETPAIPPQRCVLEDQSDEAVHADTTGVIEKVQRRVTSFFEEQPVKGALIYHVRRVLNDWPDSACTTILSHLRAACASDSRVLVAENLVQDGAERDAAQELDHCAIDLFMMNFGGKRRTQGAYEALAEKAGLKVVHVARHKGGNGFAVLEMVPV</sequence>
<dbReference type="PIRSF" id="PIRSF005739">
    <property type="entry name" value="O-mtase"/>
    <property type="match status" value="1"/>
</dbReference>
<proteinExistence type="predicted"/>
<gene>
    <name evidence="5" type="ORF">CC86DRAFT_375362</name>
</gene>
<dbReference type="InterPro" id="IPR016461">
    <property type="entry name" value="COMT-like"/>
</dbReference>
<protein>
    <submittedName>
        <fullName evidence="5">S-adenosyl-L-methionine-dependent methyltransferase</fullName>
    </submittedName>
</protein>
<organism evidence="5 6">
    <name type="scientific">Ophiobolus disseminans</name>
    <dbReference type="NCBI Taxonomy" id="1469910"/>
    <lineage>
        <taxon>Eukaryota</taxon>
        <taxon>Fungi</taxon>
        <taxon>Dikarya</taxon>
        <taxon>Ascomycota</taxon>
        <taxon>Pezizomycotina</taxon>
        <taxon>Dothideomycetes</taxon>
        <taxon>Pleosporomycetidae</taxon>
        <taxon>Pleosporales</taxon>
        <taxon>Pleosporineae</taxon>
        <taxon>Phaeosphaeriaceae</taxon>
        <taxon>Ophiobolus</taxon>
    </lineage>
</organism>
<dbReference type="InterPro" id="IPR036388">
    <property type="entry name" value="WH-like_DNA-bd_sf"/>
</dbReference>
<name>A0A6A6ZDM7_9PLEO</name>